<proteinExistence type="predicted"/>
<protein>
    <submittedName>
        <fullName evidence="2">Uncharacterized protein</fullName>
    </submittedName>
</protein>
<reference evidence="2" key="1">
    <citation type="submission" date="2021-01" db="EMBL/GenBank/DDBJ databases">
        <authorList>
            <person name="Corre E."/>
            <person name="Pelletier E."/>
            <person name="Niang G."/>
            <person name="Scheremetjew M."/>
            <person name="Finn R."/>
            <person name="Kale V."/>
            <person name="Holt S."/>
            <person name="Cochrane G."/>
            <person name="Meng A."/>
            <person name="Brown T."/>
            <person name="Cohen L."/>
        </authorList>
    </citation>
    <scope>NUCLEOTIDE SEQUENCE</scope>
    <source>
        <strain evidence="2">S3</strain>
    </source>
</reference>
<evidence type="ECO:0000256" key="1">
    <source>
        <dbReference type="SAM" id="MobiDB-lite"/>
    </source>
</evidence>
<accession>A0A7S3IJ96</accession>
<organism evidence="2">
    <name type="scientific">Strombidium inclinatum</name>
    <dbReference type="NCBI Taxonomy" id="197538"/>
    <lineage>
        <taxon>Eukaryota</taxon>
        <taxon>Sar</taxon>
        <taxon>Alveolata</taxon>
        <taxon>Ciliophora</taxon>
        <taxon>Intramacronucleata</taxon>
        <taxon>Spirotrichea</taxon>
        <taxon>Oligotrichia</taxon>
        <taxon>Strombidiidae</taxon>
        <taxon>Strombidium</taxon>
    </lineage>
</organism>
<feature type="region of interest" description="Disordered" evidence="1">
    <location>
        <begin position="29"/>
        <end position="54"/>
    </location>
</feature>
<gene>
    <name evidence="2" type="ORF">SINC0208_LOCUS5659</name>
</gene>
<dbReference type="EMBL" id="HBIH01013785">
    <property type="protein sequence ID" value="CAE0325036.1"/>
    <property type="molecule type" value="Transcribed_RNA"/>
</dbReference>
<name>A0A7S3IJ96_9SPIT</name>
<evidence type="ECO:0000313" key="2">
    <source>
        <dbReference type="EMBL" id="CAE0325036.1"/>
    </source>
</evidence>
<dbReference type="AlphaFoldDB" id="A0A7S3IJ96"/>
<feature type="compositionally biased region" description="Basic and acidic residues" evidence="1">
    <location>
        <begin position="29"/>
        <end position="49"/>
    </location>
</feature>
<sequence>MSLTTAQKHDLIIKFNQDRQGMYEDYVTDKQQRKEARNPGSNEEVKDESGSQYKKLYKHLGNDNRNKDVRKQLQGEIDMYTDNQLSTNLHVNHIPGYSMDKFNQVSSFKDTFQGKVEEPVDKIYFRQKDEINQYAEAYVKSMIILQGRNGKPENPTKK</sequence>